<accession>A0A3N4K895</accession>
<keyword evidence="2" id="KW-1185">Reference proteome</keyword>
<reference evidence="1 2" key="1">
    <citation type="journal article" date="2018" name="Nat. Ecol. Evol.">
        <title>Pezizomycetes genomes reveal the molecular basis of ectomycorrhizal truffle lifestyle.</title>
        <authorList>
            <person name="Murat C."/>
            <person name="Payen T."/>
            <person name="Noel B."/>
            <person name="Kuo A."/>
            <person name="Morin E."/>
            <person name="Chen J."/>
            <person name="Kohler A."/>
            <person name="Krizsan K."/>
            <person name="Balestrini R."/>
            <person name="Da Silva C."/>
            <person name="Montanini B."/>
            <person name="Hainaut M."/>
            <person name="Levati E."/>
            <person name="Barry K.W."/>
            <person name="Belfiori B."/>
            <person name="Cichocki N."/>
            <person name="Clum A."/>
            <person name="Dockter R.B."/>
            <person name="Fauchery L."/>
            <person name="Guy J."/>
            <person name="Iotti M."/>
            <person name="Le Tacon F."/>
            <person name="Lindquist E.A."/>
            <person name="Lipzen A."/>
            <person name="Malagnac F."/>
            <person name="Mello A."/>
            <person name="Molinier V."/>
            <person name="Miyauchi S."/>
            <person name="Poulain J."/>
            <person name="Riccioni C."/>
            <person name="Rubini A."/>
            <person name="Sitrit Y."/>
            <person name="Splivallo R."/>
            <person name="Traeger S."/>
            <person name="Wang M."/>
            <person name="Zifcakova L."/>
            <person name="Wipf D."/>
            <person name="Zambonelli A."/>
            <person name="Paolocci F."/>
            <person name="Nowrousian M."/>
            <person name="Ottonello S."/>
            <person name="Baldrian P."/>
            <person name="Spatafora J.W."/>
            <person name="Henrissat B."/>
            <person name="Nagy L.G."/>
            <person name="Aury J.M."/>
            <person name="Wincker P."/>
            <person name="Grigoriev I.V."/>
            <person name="Bonfante P."/>
            <person name="Martin F.M."/>
        </authorList>
    </citation>
    <scope>NUCLEOTIDE SEQUENCE [LARGE SCALE GENOMIC DNA]</scope>
    <source>
        <strain evidence="1 2">CCBAS932</strain>
    </source>
</reference>
<dbReference type="Proteomes" id="UP000277580">
    <property type="component" value="Unassembled WGS sequence"/>
</dbReference>
<dbReference type="EMBL" id="ML119226">
    <property type="protein sequence ID" value="RPB06747.1"/>
    <property type="molecule type" value="Genomic_DNA"/>
</dbReference>
<sequence length="150" mass="16896">MRRETFAPLSFIEPCSFTYISYLTGLAQIALLPRTILHGRYLYEHNICCTFSSVPVTSYRQCRPQEFSFPLGVLIPSVPLFRLTCKPTAQPAPIQRKLSLPLSPWFSSLGLLRSAQLPSGKGKAVLIPLFNRMLLFPIPHALKVCRDKCS</sequence>
<protein>
    <submittedName>
        <fullName evidence="1">Uncharacterized protein</fullName>
    </submittedName>
</protein>
<evidence type="ECO:0000313" key="1">
    <source>
        <dbReference type="EMBL" id="RPB06747.1"/>
    </source>
</evidence>
<organism evidence="1 2">
    <name type="scientific">Morchella conica CCBAS932</name>
    <dbReference type="NCBI Taxonomy" id="1392247"/>
    <lineage>
        <taxon>Eukaryota</taxon>
        <taxon>Fungi</taxon>
        <taxon>Dikarya</taxon>
        <taxon>Ascomycota</taxon>
        <taxon>Pezizomycotina</taxon>
        <taxon>Pezizomycetes</taxon>
        <taxon>Pezizales</taxon>
        <taxon>Morchellaceae</taxon>
        <taxon>Morchella</taxon>
    </lineage>
</organism>
<name>A0A3N4K895_9PEZI</name>
<gene>
    <name evidence="1" type="ORF">P167DRAFT_49216</name>
</gene>
<evidence type="ECO:0000313" key="2">
    <source>
        <dbReference type="Proteomes" id="UP000277580"/>
    </source>
</evidence>
<dbReference type="AlphaFoldDB" id="A0A3N4K895"/>
<proteinExistence type="predicted"/>
<dbReference type="InParanoid" id="A0A3N4K895"/>